<name>A0AA38BYU9_TAXCH</name>
<evidence type="ECO:0000313" key="1">
    <source>
        <dbReference type="EMBL" id="KAH9291245.1"/>
    </source>
</evidence>
<dbReference type="Proteomes" id="UP000824469">
    <property type="component" value="Unassembled WGS sequence"/>
</dbReference>
<proteinExistence type="predicted"/>
<gene>
    <name evidence="1" type="ORF">KI387_043565</name>
</gene>
<feature type="non-terminal residue" evidence="1">
    <location>
        <position position="68"/>
    </location>
</feature>
<evidence type="ECO:0000313" key="2">
    <source>
        <dbReference type="Proteomes" id="UP000824469"/>
    </source>
</evidence>
<organism evidence="1 2">
    <name type="scientific">Taxus chinensis</name>
    <name type="common">Chinese yew</name>
    <name type="synonym">Taxus wallichiana var. chinensis</name>
    <dbReference type="NCBI Taxonomy" id="29808"/>
    <lineage>
        <taxon>Eukaryota</taxon>
        <taxon>Viridiplantae</taxon>
        <taxon>Streptophyta</taxon>
        <taxon>Embryophyta</taxon>
        <taxon>Tracheophyta</taxon>
        <taxon>Spermatophyta</taxon>
        <taxon>Pinopsida</taxon>
        <taxon>Pinidae</taxon>
        <taxon>Conifers II</taxon>
        <taxon>Cupressales</taxon>
        <taxon>Taxaceae</taxon>
        <taxon>Taxus</taxon>
    </lineage>
</organism>
<accession>A0AA38BYU9</accession>
<dbReference type="EMBL" id="JAHRHJ020003747">
    <property type="protein sequence ID" value="KAH9291245.1"/>
    <property type="molecule type" value="Genomic_DNA"/>
</dbReference>
<comment type="caution">
    <text evidence="1">The sequence shown here is derived from an EMBL/GenBank/DDBJ whole genome shotgun (WGS) entry which is preliminary data.</text>
</comment>
<protein>
    <submittedName>
        <fullName evidence="1">Uncharacterized protein</fullName>
    </submittedName>
</protein>
<sequence>MTAAGFSSKGGGAGRRLFRARLHDCRLPKDGGVPGLHCSGRRYTTHPKAAVTEPPTVKWWLQKRLPAK</sequence>
<keyword evidence="2" id="KW-1185">Reference proteome</keyword>
<reference evidence="1 2" key="1">
    <citation type="journal article" date="2021" name="Nat. Plants">
        <title>The Taxus genome provides insights into paclitaxel biosynthesis.</title>
        <authorList>
            <person name="Xiong X."/>
            <person name="Gou J."/>
            <person name="Liao Q."/>
            <person name="Li Y."/>
            <person name="Zhou Q."/>
            <person name="Bi G."/>
            <person name="Li C."/>
            <person name="Du R."/>
            <person name="Wang X."/>
            <person name="Sun T."/>
            <person name="Guo L."/>
            <person name="Liang H."/>
            <person name="Lu P."/>
            <person name="Wu Y."/>
            <person name="Zhang Z."/>
            <person name="Ro D.K."/>
            <person name="Shang Y."/>
            <person name="Huang S."/>
            <person name="Yan J."/>
        </authorList>
    </citation>
    <scope>NUCLEOTIDE SEQUENCE [LARGE SCALE GENOMIC DNA]</scope>
    <source>
        <strain evidence="1">Ta-2019</strain>
    </source>
</reference>
<dbReference type="AlphaFoldDB" id="A0AA38BYU9"/>